<proteinExistence type="predicted"/>
<reference evidence="2" key="1">
    <citation type="journal article" date="2022" name="bioRxiv">
        <title>Sequencing and chromosome-scale assembly of the giantPleurodeles waltlgenome.</title>
        <authorList>
            <person name="Brown T."/>
            <person name="Elewa A."/>
            <person name="Iarovenko S."/>
            <person name="Subramanian E."/>
            <person name="Araus A.J."/>
            <person name="Petzold A."/>
            <person name="Susuki M."/>
            <person name="Suzuki K.-i.T."/>
            <person name="Hayashi T."/>
            <person name="Toyoda A."/>
            <person name="Oliveira C."/>
            <person name="Osipova E."/>
            <person name="Leigh N.D."/>
            <person name="Simon A."/>
            <person name="Yun M.H."/>
        </authorList>
    </citation>
    <scope>NUCLEOTIDE SEQUENCE</scope>
    <source>
        <strain evidence="2">20211129_DDA</strain>
        <tissue evidence="2">Liver</tissue>
    </source>
</reference>
<accession>A0AAV7RFY2</accession>
<dbReference type="AlphaFoldDB" id="A0AAV7RFY2"/>
<feature type="region of interest" description="Disordered" evidence="1">
    <location>
        <begin position="59"/>
        <end position="91"/>
    </location>
</feature>
<feature type="compositionally biased region" description="Basic and acidic residues" evidence="1">
    <location>
        <begin position="120"/>
        <end position="138"/>
    </location>
</feature>
<organism evidence="2 3">
    <name type="scientific">Pleurodeles waltl</name>
    <name type="common">Iberian ribbed newt</name>
    <dbReference type="NCBI Taxonomy" id="8319"/>
    <lineage>
        <taxon>Eukaryota</taxon>
        <taxon>Metazoa</taxon>
        <taxon>Chordata</taxon>
        <taxon>Craniata</taxon>
        <taxon>Vertebrata</taxon>
        <taxon>Euteleostomi</taxon>
        <taxon>Amphibia</taxon>
        <taxon>Batrachia</taxon>
        <taxon>Caudata</taxon>
        <taxon>Salamandroidea</taxon>
        <taxon>Salamandridae</taxon>
        <taxon>Pleurodelinae</taxon>
        <taxon>Pleurodeles</taxon>
    </lineage>
</organism>
<evidence type="ECO:0000313" key="2">
    <source>
        <dbReference type="EMBL" id="KAJ1149705.1"/>
    </source>
</evidence>
<feature type="compositionally biased region" description="Low complexity" evidence="1">
    <location>
        <begin position="73"/>
        <end position="91"/>
    </location>
</feature>
<keyword evidence="3" id="KW-1185">Reference proteome</keyword>
<name>A0AAV7RFY2_PLEWA</name>
<evidence type="ECO:0000256" key="1">
    <source>
        <dbReference type="SAM" id="MobiDB-lite"/>
    </source>
</evidence>
<comment type="caution">
    <text evidence="2">The sequence shown here is derived from an EMBL/GenBank/DDBJ whole genome shotgun (WGS) entry which is preliminary data.</text>
</comment>
<feature type="region of interest" description="Disordered" evidence="1">
    <location>
        <begin position="111"/>
        <end position="138"/>
    </location>
</feature>
<dbReference type="Proteomes" id="UP001066276">
    <property type="component" value="Chromosome 5"/>
</dbReference>
<protein>
    <submittedName>
        <fullName evidence="2">Uncharacterized protein</fullName>
    </submittedName>
</protein>
<gene>
    <name evidence="2" type="ORF">NDU88_002510</name>
</gene>
<evidence type="ECO:0000313" key="3">
    <source>
        <dbReference type="Proteomes" id="UP001066276"/>
    </source>
</evidence>
<sequence length="138" mass="14940">MVVGRRKQNRRIAESQSESELVAVSGCQCQRLHIARIRTAFLHLSPGAGGNQAAWQIWQSEGQEPASEWSKPGRSGPRLQGGSRSSRSWSAGAGELWCWRRCRVAGQAGSTLSASAPEHLSTELKESSCPREVARGLG</sequence>
<dbReference type="EMBL" id="JANPWB010000009">
    <property type="protein sequence ID" value="KAJ1149705.1"/>
    <property type="molecule type" value="Genomic_DNA"/>
</dbReference>